<dbReference type="AlphaFoldDB" id="A0A926DIT0"/>
<organism evidence="3 4">
    <name type="scientific">Guopingia tenuis</name>
    <dbReference type="NCBI Taxonomy" id="2763656"/>
    <lineage>
        <taxon>Bacteria</taxon>
        <taxon>Bacillati</taxon>
        <taxon>Bacillota</taxon>
        <taxon>Clostridia</taxon>
        <taxon>Christensenellales</taxon>
        <taxon>Christensenellaceae</taxon>
        <taxon>Guopingia</taxon>
    </lineage>
</organism>
<dbReference type="RefSeq" id="WP_249279839.1">
    <property type="nucleotide sequence ID" value="NZ_JACRSS010000001.1"/>
</dbReference>
<dbReference type="Pfam" id="PF01522">
    <property type="entry name" value="Polysacc_deac_1"/>
    <property type="match status" value="1"/>
</dbReference>
<feature type="domain" description="NodB homology" evidence="2">
    <location>
        <begin position="56"/>
        <end position="233"/>
    </location>
</feature>
<accession>A0A926DIT0</accession>
<protein>
    <submittedName>
        <fullName evidence="3">Polysaccharide deacetylase family protein</fullName>
    </submittedName>
</protein>
<dbReference type="InterPro" id="IPR011330">
    <property type="entry name" value="Glyco_hydro/deAcase_b/a-brl"/>
</dbReference>
<dbReference type="GO" id="GO:0005975">
    <property type="term" value="P:carbohydrate metabolic process"/>
    <property type="evidence" value="ECO:0007669"/>
    <property type="project" value="InterPro"/>
</dbReference>
<feature type="region of interest" description="Disordered" evidence="1">
    <location>
        <begin position="255"/>
        <end position="276"/>
    </location>
</feature>
<dbReference type="CDD" id="cd10917">
    <property type="entry name" value="CE4_NodB_like_6s_7s"/>
    <property type="match status" value="1"/>
</dbReference>
<gene>
    <name evidence="3" type="ORF">H8693_03775</name>
</gene>
<name>A0A926DIT0_9FIRM</name>
<evidence type="ECO:0000313" key="3">
    <source>
        <dbReference type="EMBL" id="MBC8538049.1"/>
    </source>
</evidence>
<evidence type="ECO:0000259" key="2">
    <source>
        <dbReference type="PROSITE" id="PS51677"/>
    </source>
</evidence>
<sequence>MRVFVLKKKVLVRVLVFVLLLTGAAVYTKVAIGGDTQTFSSSGEGTAVCSVDTDKKEICLTFDTAFGEDQTEAILQVLKDKGVRATFAVMGAWGQENDELLRAIREEGHDIISHSMTHERYNEMEADAIARDAQAARSFLKLEAGTDTPFIRPPYGACSEEVYAALRKEGLIPVRWSIDSKDWKGEGAEAITKQVVSNCKPGAIVLFQNNVKDTPEALAAVIDQLKELGYSFTPLSEMAMQENYIVDINGIQRARETEDSLRSPDAKDAQTTKEGE</sequence>
<dbReference type="PANTHER" id="PTHR10587:SF128">
    <property type="entry name" value="POLYSACCHARIDE DEACETYLASE PDAB-RELATED"/>
    <property type="match status" value="1"/>
</dbReference>
<keyword evidence="4" id="KW-1185">Reference proteome</keyword>
<dbReference type="Proteomes" id="UP000617951">
    <property type="component" value="Unassembled WGS sequence"/>
</dbReference>
<evidence type="ECO:0000256" key="1">
    <source>
        <dbReference type="SAM" id="MobiDB-lite"/>
    </source>
</evidence>
<comment type="caution">
    <text evidence="3">The sequence shown here is derived from an EMBL/GenBank/DDBJ whole genome shotgun (WGS) entry which is preliminary data.</text>
</comment>
<dbReference type="PROSITE" id="PS51677">
    <property type="entry name" value="NODB"/>
    <property type="match status" value="1"/>
</dbReference>
<dbReference type="InterPro" id="IPR050248">
    <property type="entry name" value="Polysacc_deacetylase_ArnD"/>
</dbReference>
<evidence type="ECO:0000313" key="4">
    <source>
        <dbReference type="Proteomes" id="UP000617951"/>
    </source>
</evidence>
<dbReference type="PANTHER" id="PTHR10587">
    <property type="entry name" value="GLYCOSYL TRANSFERASE-RELATED"/>
    <property type="match status" value="1"/>
</dbReference>
<dbReference type="EMBL" id="JACRSS010000001">
    <property type="protein sequence ID" value="MBC8538049.1"/>
    <property type="molecule type" value="Genomic_DNA"/>
</dbReference>
<dbReference type="SUPFAM" id="SSF88713">
    <property type="entry name" value="Glycoside hydrolase/deacetylase"/>
    <property type="match status" value="1"/>
</dbReference>
<dbReference type="InterPro" id="IPR002509">
    <property type="entry name" value="NODB_dom"/>
</dbReference>
<proteinExistence type="predicted"/>
<dbReference type="GO" id="GO:0016810">
    <property type="term" value="F:hydrolase activity, acting on carbon-nitrogen (but not peptide) bonds"/>
    <property type="evidence" value="ECO:0007669"/>
    <property type="project" value="InterPro"/>
</dbReference>
<dbReference type="GO" id="GO:0016020">
    <property type="term" value="C:membrane"/>
    <property type="evidence" value="ECO:0007669"/>
    <property type="project" value="TreeGrafter"/>
</dbReference>
<reference evidence="3" key="1">
    <citation type="submission" date="2020-08" db="EMBL/GenBank/DDBJ databases">
        <title>Genome public.</title>
        <authorList>
            <person name="Liu C."/>
            <person name="Sun Q."/>
        </authorList>
    </citation>
    <scope>NUCLEOTIDE SEQUENCE</scope>
    <source>
        <strain evidence="3">NSJ-63</strain>
    </source>
</reference>
<dbReference type="Gene3D" id="3.20.20.370">
    <property type="entry name" value="Glycoside hydrolase/deacetylase"/>
    <property type="match status" value="1"/>
</dbReference>